<evidence type="ECO:0000313" key="3">
    <source>
        <dbReference type="Proteomes" id="UP000756710"/>
    </source>
</evidence>
<evidence type="ECO:0000313" key="2">
    <source>
        <dbReference type="EMBL" id="MBP2059860.1"/>
    </source>
</evidence>
<proteinExistence type="predicted"/>
<gene>
    <name evidence="2" type="ORF">J2Z30_000858</name>
    <name evidence="1" type="ORF">SIRAN8434</name>
</gene>
<sequence>MPATDDLHLVLTVEGAAAMETCTGGRRRQRHWTPGQLDMAVPGVASVRRYRSVVPMRTLQVHIPRVTVARTVEQLGGERVDYERMATAVASGDPLVEHTMRSLGAACETDDLYAESAAAFLAVHVLTCGVRGCPSVRSPRGANSAAPAHCPRRSCDTRAYGRRRIAIADPRTAIARIHVAPGRF</sequence>
<organism evidence="1">
    <name type="scientific">Streptomyces iranensis</name>
    <dbReference type="NCBI Taxonomy" id="576784"/>
    <lineage>
        <taxon>Bacteria</taxon>
        <taxon>Bacillati</taxon>
        <taxon>Actinomycetota</taxon>
        <taxon>Actinomycetes</taxon>
        <taxon>Kitasatosporales</taxon>
        <taxon>Streptomycetaceae</taxon>
        <taxon>Streptomyces</taxon>
        <taxon>Streptomyces violaceusniger group</taxon>
    </lineage>
</organism>
<dbReference type="HOGENOM" id="CLU_1467429_0_0_11"/>
<dbReference type="EMBL" id="JAGGLR010000002">
    <property type="protein sequence ID" value="MBP2059860.1"/>
    <property type="molecule type" value="Genomic_DNA"/>
</dbReference>
<reference evidence="1" key="1">
    <citation type="submission" date="2014-05" db="EMBL/GenBank/DDBJ databases">
        <authorList>
            <person name="Horn Fabian"/>
        </authorList>
    </citation>
    <scope>NUCLEOTIDE SEQUENCE</scope>
</reference>
<keyword evidence="3" id="KW-1185">Reference proteome</keyword>
<dbReference type="RefSeq" id="WP_044578938.1">
    <property type="nucleotide sequence ID" value="NZ_BAABDR010000073.1"/>
</dbReference>
<dbReference type="AlphaFoldDB" id="A0A061A0U5"/>
<evidence type="ECO:0000313" key="1">
    <source>
        <dbReference type="EMBL" id="CDR14697.1"/>
    </source>
</evidence>
<accession>A0A061A0U5</accession>
<name>A0A061A0U5_9ACTN</name>
<reference evidence="2 3" key="2">
    <citation type="submission" date="2021-03" db="EMBL/GenBank/DDBJ databases">
        <title>Genomic Encyclopedia of Type Strains, Phase IV (KMG-IV): sequencing the most valuable type-strain genomes for metagenomic binning, comparative biology and taxonomic classification.</title>
        <authorList>
            <person name="Goeker M."/>
        </authorList>
    </citation>
    <scope>NUCLEOTIDE SEQUENCE [LARGE SCALE GENOMIC DNA]</scope>
    <source>
        <strain evidence="2 3">DSM 41954</strain>
    </source>
</reference>
<dbReference type="EMBL" id="LK022848">
    <property type="protein sequence ID" value="CDR14697.1"/>
    <property type="molecule type" value="Genomic_DNA"/>
</dbReference>
<dbReference type="Proteomes" id="UP000756710">
    <property type="component" value="Unassembled WGS sequence"/>
</dbReference>
<protein>
    <submittedName>
        <fullName evidence="1">Transcriptional regulator, AraC family</fullName>
    </submittedName>
</protein>